<sequence length="261" mass="30027">MASVRHSPRKAHDELHYDDPNCNLCIQTAGRDGTGKRKPEDEPDAGEVKKAKGHTENNHNTTSDLQTIIRLINNQGDQINNMELNITKRLTDVENTLAGRLEELEARIDDLEGTNATLTRQIQNLEEENLILKKKVEITETKVDHLERKNNIIIFGLGEQHDETKHQLHEKVNNFIQREMEMTGIYIENAYRLKTGKVGKPRGVKVTFSKKSECDAVMNKRMLLKTKKIPVYLSPDLNKVEAEKARKNREKKKAQRMEQNQ</sequence>
<comment type="caution">
    <text evidence="3">The sequence shown here is derived from an EMBL/GenBank/DDBJ whole genome shotgun (WGS) entry which is preliminary data.</text>
</comment>
<gene>
    <name evidence="3" type="ORF">AFUS01_LOCUS32527</name>
</gene>
<name>A0A8J2LGF4_9HEXA</name>
<proteinExistence type="predicted"/>
<evidence type="ECO:0000313" key="3">
    <source>
        <dbReference type="EMBL" id="CAG7822244.1"/>
    </source>
</evidence>
<keyword evidence="1" id="KW-0175">Coiled coil</keyword>
<evidence type="ECO:0000313" key="4">
    <source>
        <dbReference type="Proteomes" id="UP000708208"/>
    </source>
</evidence>
<protein>
    <submittedName>
        <fullName evidence="3">Uncharacterized protein</fullName>
    </submittedName>
</protein>
<feature type="coiled-coil region" evidence="1">
    <location>
        <begin position="94"/>
        <end position="149"/>
    </location>
</feature>
<evidence type="ECO:0000256" key="2">
    <source>
        <dbReference type="SAM" id="MobiDB-lite"/>
    </source>
</evidence>
<feature type="compositionally biased region" description="Basic and acidic residues" evidence="2">
    <location>
        <begin position="33"/>
        <end position="57"/>
    </location>
</feature>
<keyword evidence="4" id="KW-1185">Reference proteome</keyword>
<feature type="region of interest" description="Disordered" evidence="2">
    <location>
        <begin position="242"/>
        <end position="261"/>
    </location>
</feature>
<dbReference type="OrthoDB" id="5989141at2759"/>
<reference evidence="3" key="1">
    <citation type="submission" date="2021-06" db="EMBL/GenBank/DDBJ databases">
        <authorList>
            <person name="Hodson N. C."/>
            <person name="Mongue J. A."/>
            <person name="Jaron S. K."/>
        </authorList>
    </citation>
    <scope>NUCLEOTIDE SEQUENCE</scope>
</reference>
<feature type="region of interest" description="Disordered" evidence="2">
    <location>
        <begin position="1"/>
        <end position="62"/>
    </location>
</feature>
<organism evidence="3 4">
    <name type="scientific">Allacma fusca</name>
    <dbReference type="NCBI Taxonomy" id="39272"/>
    <lineage>
        <taxon>Eukaryota</taxon>
        <taxon>Metazoa</taxon>
        <taxon>Ecdysozoa</taxon>
        <taxon>Arthropoda</taxon>
        <taxon>Hexapoda</taxon>
        <taxon>Collembola</taxon>
        <taxon>Symphypleona</taxon>
        <taxon>Sminthuridae</taxon>
        <taxon>Allacma</taxon>
    </lineage>
</organism>
<dbReference type="Proteomes" id="UP000708208">
    <property type="component" value="Unassembled WGS sequence"/>
</dbReference>
<dbReference type="EMBL" id="CAJVCH010525824">
    <property type="protein sequence ID" value="CAG7822244.1"/>
    <property type="molecule type" value="Genomic_DNA"/>
</dbReference>
<feature type="compositionally biased region" description="Basic and acidic residues" evidence="2">
    <location>
        <begin position="10"/>
        <end position="19"/>
    </location>
</feature>
<accession>A0A8J2LGF4</accession>
<dbReference type="AlphaFoldDB" id="A0A8J2LGF4"/>
<evidence type="ECO:0000256" key="1">
    <source>
        <dbReference type="SAM" id="Coils"/>
    </source>
</evidence>